<gene>
    <name evidence="1" type="ORF">SAMEA3906486_02792</name>
</gene>
<dbReference type="Proteomes" id="UP000076848">
    <property type="component" value="Unassembled WGS sequence"/>
</dbReference>
<dbReference type="AlphaFoldDB" id="A0A157SIA4"/>
<proteinExistence type="predicted"/>
<protein>
    <submittedName>
        <fullName evidence="1">Uncharacterized protein</fullName>
    </submittedName>
</protein>
<evidence type="ECO:0000313" key="1">
    <source>
        <dbReference type="EMBL" id="SAI69923.1"/>
    </source>
</evidence>
<dbReference type="STRING" id="288768.SAMEA3906486_02792"/>
<name>A0A157SIA4_9BORD</name>
<reference evidence="1 2" key="1">
    <citation type="submission" date="2016-04" db="EMBL/GenBank/DDBJ databases">
        <authorList>
            <consortium name="Pathogen Informatics"/>
        </authorList>
    </citation>
    <scope>NUCLEOTIDE SEQUENCE [LARGE SCALE GENOMIC DNA]</scope>
    <source>
        <strain evidence="1 2">H050680373</strain>
    </source>
</reference>
<dbReference type="OrthoDB" id="9154220at2"/>
<keyword evidence="2" id="KW-1185">Reference proteome</keyword>
<accession>A0A157SIA4</accession>
<sequence length="115" mass="12774">MKPDEKVVDALFNALFVDNMSYYRQLLEGPADGASDVFGRARDVLARLCAEDREAVFKFIELAMSDSASVILGTLDGTHFPGDLDGDFAVRYGDHDIHGNLQDLFIAQGESRRIY</sequence>
<evidence type="ECO:0000313" key="2">
    <source>
        <dbReference type="Proteomes" id="UP000076848"/>
    </source>
</evidence>
<dbReference type="RefSeq" id="WP_066127931.1">
    <property type="nucleotide sequence ID" value="NZ_FKIF01000006.1"/>
</dbReference>
<organism evidence="1 2">
    <name type="scientific">Bordetella ansorpii</name>
    <dbReference type="NCBI Taxonomy" id="288768"/>
    <lineage>
        <taxon>Bacteria</taxon>
        <taxon>Pseudomonadati</taxon>
        <taxon>Pseudomonadota</taxon>
        <taxon>Betaproteobacteria</taxon>
        <taxon>Burkholderiales</taxon>
        <taxon>Alcaligenaceae</taxon>
        <taxon>Bordetella</taxon>
    </lineage>
</organism>
<dbReference type="EMBL" id="FKIF01000006">
    <property type="protein sequence ID" value="SAI69923.1"/>
    <property type="molecule type" value="Genomic_DNA"/>
</dbReference>